<sequence>MLAMPGIGWGDAKNQVFEYINAHLSEPRERYNALMDDPAHIEAVLQKGAQRAR</sequence>
<dbReference type="EC" id="6.1.1.2" evidence="1"/>
<evidence type="ECO:0000313" key="2">
    <source>
        <dbReference type="Proteomes" id="UP000196331"/>
    </source>
</evidence>
<keyword evidence="1" id="KW-0436">Ligase</keyword>
<dbReference type="SUPFAM" id="SSF52374">
    <property type="entry name" value="Nucleotidylyl transferase"/>
    <property type="match status" value="1"/>
</dbReference>
<proteinExistence type="predicted"/>
<dbReference type="Gene3D" id="3.40.50.620">
    <property type="entry name" value="HUPs"/>
    <property type="match status" value="1"/>
</dbReference>
<evidence type="ECO:0000313" key="1">
    <source>
        <dbReference type="EMBL" id="SJN08783.1"/>
    </source>
</evidence>
<reference evidence="1 2" key="1">
    <citation type="submission" date="2017-02" db="EMBL/GenBank/DDBJ databases">
        <authorList>
            <person name="Dridi B."/>
        </authorList>
    </citation>
    <scope>NUCLEOTIDE SEQUENCE [LARGE SCALE GENOMIC DNA]</scope>
    <source>
        <strain evidence="1 2">JB380</strain>
    </source>
</reference>
<dbReference type="Gene3D" id="1.10.240.10">
    <property type="entry name" value="Tyrosyl-Transfer RNA Synthetase"/>
    <property type="match status" value="1"/>
</dbReference>
<dbReference type="EMBL" id="FUKM01000001">
    <property type="protein sequence ID" value="SJN08783.1"/>
    <property type="molecule type" value="Genomic_DNA"/>
</dbReference>
<dbReference type="GO" id="GO:0004830">
    <property type="term" value="F:tryptophan-tRNA ligase activity"/>
    <property type="evidence" value="ECO:0007669"/>
    <property type="project" value="UniProtKB-EC"/>
</dbReference>
<gene>
    <name evidence="1" type="ORF">CZ787_00020</name>
</gene>
<dbReference type="AlphaFoldDB" id="A0A1R4HNL3"/>
<protein>
    <submittedName>
        <fullName evidence="1">Tryptophanyl-tRNA synthetase # type 2</fullName>
        <ecNumber evidence="1">6.1.1.2</ecNumber>
    </submittedName>
</protein>
<dbReference type="InterPro" id="IPR014729">
    <property type="entry name" value="Rossmann-like_a/b/a_fold"/>
</dbReference>
<dbReference type="Proteomes" id="UP000196331">
    <property type="component" value="Unassembled WGS sequence"/>
</dbReference>
<accession>A0A1R4HNL3</accession>
<organism evidence="1 2">
    <name type="scientific">Halomonas citrativorans</name>
    <dbReference type="NCBI Taxonomy" id="2742612"/>
    <lineage>
        <taxon>Bacteria</taxon>
        <taxon>Pseudomonadati</taxon>
        <taxon>Pseudomonadota</taxon>
        <taxon>Gammaproteobacteria</taxon>
        <taxon>Oceanospirillales</taxon>
        <taxon>Halomonadaceae</taxon>
        <taxon>Halomonas</taxon>
    </lineage>
</organism>
<comment type="caution">
    <text evidence="1">The sequence shown here is derived from an EMBL/GenBank/DDBJ whole genome shotgun (WGS) entry which is preliminary data.</text>
</comment>
<name>A0A1R4HNL3_9GAMM</name>